<comment type="function">
    <text evidence="11">Involved in coproporphyrin-dependent heme b biosynthesis. Catalyzes the oxidation of coproporphyrinogen III to coproporphyrin III.</text>
</comment>
<protein>
    <recommendedName>
        <fullName evidence="6 11">Coproporphyrinogen III oxidase</fullName>
        <ecNumber evidence="5 11">1.3.3.15</ecNumber>
    </recommendedName>
</protein>
<evidence type="ECO:0000259" key="12">
    <source>
        <dbReference type="Pfam" id="PF01593"/>
    </source>
</evidence>
<dbReference type="InterPro" id="IPR004572">
    <property type="entry name" value="Protoporphyrinogen_oxidase"/>
</dbReference>
<evidence type="ECO:0000256" key="2">
    <source>
        <dbReference type="ARBA" id="ARBA00001974"/>
    </source>
</evidence>
<dbReference type="PANTHER" id="PTHR42923">
    <property type="entry name" value="PROTOPORPHYRINOGEN OXIDASE"/>
    <property type="match status" value="1"/>
</dbReference>
<dbReference type="InterPro" id="IPR002937">
    <property type="entry name" value="Amino_oxidase"/>
</dbReference>
<comment type="pathway">
    <text evidence="3 11">Porphyrin-containing compound metabolism; protoheme biosynthesis.</text>
</comment>
<keyword evidence="7 11" id="KW-0285">Flavoprotein</keyword>
<dbReference type="SUPFAM" id="SSF54373">
    <property type="entry name" value="FAD-linked reductases, C-terminal domain"/>
    <property type="match status" value="1"/>
</dbReference>
<dbReference type="Pfam" id="PF01593">
    <property type="entry name" value="Amino_oxidase"/>
    <property type="match status" value="1"/>
</dbReference>
<keyword evidence="11" id="KW-0963">Cytoplasm</keyword>
<feature type="domain" description="Amine oxidase" evidence="12">
    <location>
        <begin position="25"/>
        <end position="488"/>
    </location>
</feature>
<sequence>MHEEHRGQSGANSGEHRVLIVGGGITGLSAAHYVRKEADKLGLNCRIVLTEGSDKLGGKIHTMYRDRFVIEKGPDSFLARKQPIIDLTKELGLEGELTGTNPNAKKTYILRRGRLHRLPQGLVLGIPTEVKPFIKTGLISPAGKARAALDLMLPRRSSNEDESLGDFLERRLGREVLDRIAEPLLAGIYAGDTHALSLRATFPQFHEIEKKHRSLILGMIAGKSTPAPAPGKQLPNAGKGTVFYTYKRGLQTLVAALTDELRQAGVELRTAAMVESLHKTEDDGGYEVRVSVRGAAPVTETYDSVILTTPGYATAELLSGLPAAAHLRDMAYISVANIILGFKAKEIKFQMDGTGFVIPRTEGTTITACTWTSIKWLHTAPEDSVVLRCYVGRSGEEGWRTLSDEELVMRVRADLQNILGITAVPEFTEVTRLLRSMPQYPVGHLEAIAELERQLDTYLPGVYATGAAFRGVGLPDCVGQAKETARRLVAHAVSRAAAPSA</sequence>
<dbReference type="NCBIfam" id="TIGR00562">
    <property type="entry name" value="proto_IX_ox"/>
    <property type="match status" value="1"/>
</dbReference>
<comment type="cofactor">
    <cofactor evidence="2 11">
        <name>FAD</name>
        <dbReference type="ChEBI" id="CHEBI:57692"/>
    </cofactor>
</comment>
<evidence type="ECO:0000256" key="5">
    <source>
        <dbReference type="ARBA" id="ARBA00012402"/>
    </source>
</evidence>
<keyword evidence="10 11" id="KW-0350">Heme biosynthesis</keyword>
<dbReference type="PANTHER" id="PTHR42923:SF3">
    <property type="entry name" value="PROTOPORPHYRINOGEN OXIDASE"/>
    <property type="match status" value="1"/>
</dbReference>
<evidence type="ECO:0000256" key="11">
    <source>
        <dbReference type="RuleBase" id="RU364052"/>
    </source>
</evidence>
<dbReference type="EC" id="1.3.3.15" evidence="5 11"/>
<keyword evidence="14" id="KW-1185">Reference proteome</keyword>
<dbReference type="Gene3D" id="3.90.660.20">
    <property type="entry name" value="Protoporphyrinogen oxidase, mitochondrial, domain 2"/>
    <property type="match status" value="1"/>
</dbReference>
<comment type="catalytic activity">
    <reaction evidence="1">
        <text>coproporphyrinogen III + 3 O2 = coproporphyrin III + 3 H2O2</text>
        <dbReference type="Rhea" id="RHEA:43436"/>
        <dbReference type="ChEBI" id="CHEBI:15379"/>
        <dbReference type="ChEBI" id="CHEBI:16240"/>
        <dbReference type="ChEBI" id="CHEBI:57309"/>
        <dbReference type="ChEBI" id="CHEBI:131725"/>
        <dbReference type="EC" id="1.3.3.15"/>
    </reaction>
    <physiologicalReaction direction="left-to-right" evidence="1">
        <dbReference type="Rhea" id="RHEA:43437"/>
    </physiologicalReaction>
</comment>
<dbReference type="Gene3D" id="1.10.3110.10">
    <property type="entry name" value="protoporphyrinogen ix oxidase, domain 3"/>
    <property type="match status" value="1"/>
</dbReference>
<evidence type="ECO:0000256" key="6">
    <source>
        <dbReference type="ARBA" id="ARBA00019046"/>
    </source>
</evidence>
<evidence type="ECO:0000256" key="9">
    <source>
        <dbReference type="ARBA" id="ARBA00023002"/>
    </source>
</evidence>
<evidence type="ECO:0000256" key="7">
    <source>
        <dbReference type="ARBA" id="ARBA00022630"/>
    </source>
</evidence>
<evidence type="ECO:0000256" key="3">
    <source>
        <dbReference type="ARBA" id="ARBA00004744"/>
    </source>
</evidence>
<name>A0ABV6DJ00_9BACL</name>
<evidence type="ECO:0000313" key="13">
    <source>
        <dbReference type="EMBL" id="MFC0212621.1"/>
    </source>
</evidence>
<evidence type="ECO:0000256" key="1">
    <source>
        <dbReference type="ARBA" id="ARBA00001755"/>
    </source>
</evidence>
<gene>
    <name evidence="13" type="primary">hemG</name>
    <name evidence="13" type="ORF">ACFFK0_09105</name>
</gene>
<dbReference type="InterPro" id="IPR050464">
    <property type="entry name" value="Zeta_carotene_desat/Oxidored"/>
</dbReference>
<evidence type="ECO:0000256" key="10">
    <source>
        <dbReference type="ARBA" id="ARBA00023133"/>
    </source>
</evidence>
<comment type="caution">
    <text evidence="13">The sequence shown here is derived from an EMBL/GenBank/DDBJ whole genome shotgun (WGS) entry which is preliminary data.</text>
</comment>
<keyword evidence="8 11" id="KW-0274">FAD</keyword>
<dbReference type="GO" id="GO:0004729">
    <property type="term" value="F:oxygen-dependent protoporphyrinogen oxidase activity"/>
    <property type="evidence" value="ECO:0007669"/>
    <property type="project" value="UniProtKB-EC"/>
</dbReference>
<dbReference type="SUPFAM" id="SSF51905">
    <property type="entry name" value="FAD/NAD(P)-binding domain"/>
    <property type="match status" value="1"/>
</dbReference>
<dbReference type="RefSeq" id="WP_377469819.1">
    <property type="nucleotide sequence ID" value="NZ_JBHLWN010000031.1"/>
</dbReference>
<comment type="subcellular location">
    <subcellularLocation>
        <location evidence="11">Cytoplasm</location>
    </subcellularLocation>
</comment>
<dbReference type="InterPro" id="IPR036188">
    <property type="entry name" value="FAD/NAD-bd_sf"/>
</dbReference>
<dbReference type="Gene3D" id="3.50.50.60">
    <property type="entry name" value="FAD/NAD(P)-binding domain"/>
    <property type="match status" value="1"/>
</dbReference>
<keyword evidence="9 11" id="KW-0560">Oxidoreductase</keyword>
<evidence type="ECO:0000313" key="14">
    <source>
        <dbReference type="Proteomes" id="UP001589776"/>
    </source>
</evidence>
<comment type="similarity">
    <text evidence="4 11">Belongs to the protoporphyrinogen/coproporphyrinogen oxidase family. Coproporphyrinogen III oxidase subfamily.</text>
</comment>
<dbReference type="EMBL" id="JBHLWN010000031">
    <property type="protein sequence ID" value="MFC0212621.1"/>
    <property type="molecule type" value="Genomic_DNA"/>
</dbReference>
<organism evidence="13 14">
    <name type="scientific">Paenibacillus chartarius</name>
    <dbReference type="NCBI Taxonomy" id="747481"/>
    <lineage>
        <taxon>Bacteria</taxon>
        <taxon>Bacillati</taxon>
        <taxon>Bacillota</taxon>
        <taxon>Bacilli</taxon>
        <taxon>Bacillales</taxon>
        <taxon>Paenibacillaceae</taxon>
        <taxon>Paenibacillus</taxon>
    </lineage>
</organism>
<evidence type="ECO:0000256" key="4">
    <source>
        <dbReference type="ARBA" id="ARBA00008310"/>
    </source>
</evidence>
<reference evidence="13 14" key="1">
    <citation type="submission" date="2024-09" db="EMBL/GenBank/DDBJ databases">
        <authorList>
            <person name="Sun Q."/>
            <person name="Mori K."/>
        </authorList>
    </citation>
    <scope>NUCLEOTIDE SEQUENCE [LARGE SCALE GENOMIC DNA]</scope>
    <source>
        <strain evidence="13 14">CCM 7759</strain>
    </source>
</reference>
<evidence type="ECO:0000256" key="8">
    <source>
        <dbReference type="ARBA" id="ARBA00022827"/>
    </source>
</evidence>
<dbReference type="Proteomes" id="UP001589776">
    <property type="component" value="Unassembled WGS sequence"/>
</dbReference>
<proteinExistence type="inferred from homology"/>
<accession>A0ABV6DJ00</accession>